<gene>
    <name evidence="2" type="ORF">PFISCL1PPCAC_16210</name>
</gene>
<feature type="compositionally biased region" description="Basic and acidic residues" evidence="1">
    <location>
        <begin position="160"/>
        <end position="171"/>
    </location>
</feature>
<dbReference type="EMBL" id="BTSY01000004">
    <property type="protein sequence ID" value="GMT24913.1"/>
    <property type="molecule type" value="Genomic_DNA"/>
</dbReference>
<evidence type="ECO:0000256" key="1">
    <source>
        <dbReference type="SAM" id="MobiDB-lite"/>
    </source>
</evidence>
<organism evidence="2 3">
    <name type="scientific">Pristionchus fissidentatus</name>
    <dbReference type="NCBI Taxonomy" id="1538716"/>
    <lineage>
        <taxon>Eukaryota</taxon>
        <taxon>Metazoa</taxon>
        <taxon>Ecdysozoa</taxon>
        <taxon>Nematoda</taxon>
        <taxon>Chromadorea</taxon>
        <taxon>Rhabditida</taxon>
        <taxon>Rhabditina</taxon>
        <taxon>Diplogasteromorpha</taxon>
        <taxon>Diplogasteroidea</taxon>
        <taxon>Neodiplogasteridae</taxon>
        <taxon>Pristionchus</taxon>
    </lineage>
</organism>
<protein>
    <recommendedName>
        <fullName evidence="4">Ribosomal protein</fullName>
    </recommendedName>
</protein>
<evidence type="ECO:0000313" key="3">
    <source>
        <dbReference type="Proteomes" id="UP001432322"/>
    </source>
</evidence>
<dbReference type="Proteomes" id="UP001432322">
    <property type="component" value="Unassembled WGS sequence"/>
</dbReference>
<keyword evidence="3" id="KW-1185">Reference proteome</keyword>
<evidence type="ECO:0000313" key="2">
    <source>
        <dbReference type="EMBL" id="GMT24913.1"/>
    </source>
</evidence>
<proteinExistence type="predicted"/>
<name>A0AAV5W364_9BILA</name>
<accession>A0AAV5W364</accession>
<comment type="caution">
    <text evidence="2">The sequence shown here is derived from an EMBL/GenBank/DDBJ whole genome shotgun (WGS) entry which is preliminary data.</text>
</comment>
<feature type="non-terminal residue" evidence="2">
    <location>
        <position position="178"/>
    </location>
</feature>
<feature type="region of interest" description="Disordered" evidence="1">
    <location>
        <begin position="159"/>
        <end position="178"/>
    </location>
</feature>
<reference evidence="2" key="1">
    <citation type="submission" date="2023-10" db="EMBL/GenBank/DDBJ databases">
        <title>Genome assembly of Pristionchus species.</title>
        <authorList>
            <person name="Yoshida K."/>
            <person name="Sommer R.J."/>
        </authorList>
    </citation>
    <scope>NUCLEOTIDE SEQUENCE</scope>
    <source>
        <strain evidence="2">RS5133</strain>
    </source>
</reference>
<evidence type="ECO:0008006" key="4">
    <source>
        <dbReference type="Google" id="ProtNLM"/>
    </source>
</evidence>
<sequence length="178" mass="18758">MYRTLLHFRSIDLVEGGLEGEGVVDGDEGEEHSDGLRRDRPLAGESLVVVGDRSKRLGRVVLLVGGESLLVKDGDIDRLRESISVLEEDRHLEVVGGLSGGNAVDLAVAHGVQLQDLGRVGAGDGELADDGGLEVEESIGSRVGALGRDLGRLALGCRSGGEKSCGREGNQKGRHHLH</sequence>
<dbReference type="AlphaFoldDB" id="A0AAV5W364"/>